<dbReference type="Proteomes" id="UP000308600">
    <property type="component" value="Unassembled WGS sequence"/>
</dbReference>
<protein>
    <submittedName>
        <fullName evidence="1">Uncharacterized protein</fullName>
    </submittedName>
</protein>
<reference evidence="1 2" key="1">
    <citation type="journal article" date="2019" name="Nat. Ecol. Evol.">
        <title>Megaphylogeny resolves global patterns of mushroom evolution.</title>
        <authorList>
            <person name="Varga T."/>
            <person name="Krizsan K."/>
            <person name="Foldi C."/>
            <person name="Dima B."/>
            <person name="Sanchez-Garcia M."/>
            <person name="Sanchez-Ramirez S."/>
            <person name="Szollosi G.J."/>
            <person name="Szarkandi J.G."/>
            <person name="Papp V."/>
            <person name="Albert L."/>
            <person name="Andreopoulos W."/>
            <person name="Angelini C."/>
            <person name="Antonin V."/>
            <person name="Barry K.W."/>
            <person name="Bougher N.L."/>
            <person name="Buchanan P."/>
            <person name="Buyck B."/>
            <person name="Bense V."/>
            <person name="Catcheside P."/>
            <person name="Chovatia M."/>
            <person name="Cooper J."/>
            <person name="Damon W."/>
            <person name="Desjardin D."/>
            <person name="Finy P."/>
            <person name="Geml J."/>
            <person name="Haridas S."/>
            <person name="Hughes K."/>
            <person name="Justo A."/>
            <person name="Karasinski D."/>
            <person name="Kautmanova I."/>
            <person name="Kiss B."/>
            <person name="Kocsube S."/>
            <person name="Kotiranta H."/>
            <person name="LaButti K.M."/>
            <person name="Lechner B.E."/>
            <person name="Liimatainen K."/>
            <person name="Lipzen A."/>
            <person name="Lukacs Z."/>
            <person name="Mihaltcheva S."/>
            <person name="Morgado L.N."/>
            <person name="Niskanen T."/>
            <person name="Noordeloos M.E."/>
            <person name="Ohm R.A."/>
            <person name="Ortiz-Santana B."/>
            <person name="Ovrebo C."/>
            <person name="Racz N."/>
            <person name="Riley R."/>
            <person name="Savchenko A."/>
            <person name="Shiryaev A."/>
            <person name="Soop K."/>
            <person name="Spirin V."/>
            <person name="Szebenyi C."/>
            <person name="Tomsovsky M."/>
            <person name="Tulloss R.E."/>
            <person name="Uehling J."/>
            <person name="Grigoriev I.V."/>
            <person name="Vagvolgyi C."/>
            <person name="Papp T."/>
            <person name="Martin F.M."/>
            <person name="Miettinen O."/>
            <person name="Hibbett D.S."/>
            <person name="Nagy L.G."/>
        </authorList>
    </citation>
    <scope>NUCLEOTIDE SEQUENCE [LARGE SCALE GENOMIC DNA]</scope>
    <source>
        <strain evidence="1 2">NL-1719</strain>
    </source>
</reference>
<dbReference type="EMBL" id="ML208592">
    <property type="protein sequence ID" value="TFK62290.1"/>
    <property type="molecule type" value="Genomic_DNA"/>
</dbReference>
<name>A0ACD3A988_9AGAR</name>
<evidence type="ECO:0000313" key="2">
    <source>
        <dbReference type="Proteomes" id="UP000308600"/>
    </source>
</evidence>
<organism evidence="1 2">
    <name type="scientific">Pluteus cervinus</name>
    <dbReference type="NCBI Taxonomy" id="181527"/>
    <lineage>
        <taxon>Eukaryota</taxon>
        <taxon>Fungi</taxon>
        <taxon>Dikarya</taxon>
        <taxon>Basidiomycota</taxon>
        <taxon>Agaricomycotina</taxon>
        <taxon>Agaricomycetes</taxon>
        <taxon>Agaricomycetidae</taxon>
        <taxon>Agaricales</taxon>
        <taxon>Pluteineae</taxon>
        <taxon>Pluteaceae</taxon>
        <taxon>Pluteus</taxon>
    </lineage>
</organism>
<gene>
    <name evidence="1" type="ORF">BDN72DRAFT_964654</name>
</gene>
<sequence>MPKRLDHTPSDLPDDLQALLDYQPPQLIRSSDHPSGIAYSPLDFYDLHLHENLRLKRVVLLPDLATNIASRVDEVRSDLETQGLIPPYPMALVDPEIREELGGYNTVVDPDSLASFYAQTTGRSCVPLASVWVVHPQWKYASTVIDFAQRGGGLPDHDFLSDKWSLRVDPFKNIPTAIRDAMNSGRSLSLQTLENKPLATWVFMPLCSDAESALEGMDALVTDLSLLNPVTTGHPQSRVKLKKPPRDSPRPVFNLPEAGGVPEGHRPPPARRRTAVYPQGPNLKAPLQRSPRRLVSGSDIIQHAWTHAVRHDTTFIVIHAGNFERVAIRHRASQSLYLSNVIDISNCEKPAYGRIHAGLYLAIVQDALDRTQPARNQAPASSGLGKRKRKGTMIPAARKSPRQEINLIKSRMITPRASVQDGVTWRALNTRILALIYVDDGVFDSPTPTSCARVGPSLSKYGIGESYAQPEEKFAQSEAMRIVLGPCFAIGGTGVLHYATIHLDALTRAQKPVHVEVIVKLAITPRNRRHVRHEYRVYKHLWEHGVRGILPVYGLFEDFQGVATLLVLGKGGIPLHRREHGLSNKVSVTPKERDMFMSILHEIHKAGVGHGDIHPGNLLVDATGQGYVIDFEHSRIDWNLEARDIEVETLSDILDGKGSGDSIAPFTCSSVSTSDLN</sequence>
<accession>A0ACD3A988</accession>
<keyword evidence="2" id="KW-1185">Reference proteome</keyword>
<evidence type="ECO:0000313" key="1">
    <source>
        <dbReference type="EMBL" id="TFK62290.1"/>
    </source>
</evidence>
<proteinExistence type="predicted"/>